<dbReference type="EMBL" id="QGNW01000044">
    <property type="protein sequence ID" value="RVX07845.1"/>
    <property type="molecule type" value="Genomic_DNA"/>
</dbReference>
<comment type="caution">
    <text evidence="2">The sequence shown here is derived from an EMBL/GenBank/DDBJ whole genome shotgun (WGS) entry which is preliminary data.</text>
</comment>
<sequence length="214" mass="24563">MLQWAIELSEYGIEFQPRLSMKGQGWLTSCWNTPEEPTRRKEPSRRSGGLCGLMEPPGHQDPVVGSYCNPQQGRTSGASYRLGFPHPNNEAEYEKEYEAKDERMARYLNKVRNTLQCFTEWMIEKIKRTEKWTCRRPGRHSASLPSKKPYLLPIHVQTNPSVAEASTCQVPLRQTSSGRPRVGEEDIIRYLRTGTLPEEPKQDTRLGYKLPVSP</sequence>
<name>A0A438JFW1_VITVI</name>
<organism evidence="2 3">
    <name type="scientific">Vitis vinifera</name>
    <name type="common">Grape</name>
    <dbReference type="NCBI Taxonomy" id="29760"/>
    <lineage>
        <taxon>Eukaryota</taxon>
        <taxon>Viridiplantae</taxon>
        <taxon>Streptophyta</taxon>
        <taxon>Embryophyta</taxon>
        <taxon>Tracheophyta</taxon>
        <taxon>Spermatophyta</taxon>
        <taxon>Magnoliopsida</taxon>
        <taxon>eudicotyledons</taxon>
        <taxon>Gunneridae</taxon>
        <taxon>Pentapetalae</taxon>
        <taxon>rosids</taxon>
        <taxon>Vitales</taxon>
        <taxon>Vitaceae</taxon>
        <taxon>Viteae</taxon>
        <taxon>Vitis</taxon>
    </lineage>
</organism>
<evidence type="ECO:0000313" key="3">
    <source>
        <dbReference type="Proteomes" id="UP000288805"/>
    </source>
</evidence>
<dbReference type="AlphaFoldDB" id="A0A438JFW1"/>
<evidence type="ECO:0000256" key="1">
    <source>
        <dbReference type="SAM" id="MobiDB-lite"/>
    </source>
</evidence>
<accession>A0A438JFW1</accession>
<protein>
    <submittedName>
        <fullName evidence="2">Uncharacterized protein</fullName>
    </submittedName>
</protein>
<dbReference type="Proteomes" id="UP000288805">
    <property type="component" value="Unassembled WGS sequence"/>
</dbReference>
<feature type="region of interest" description="Disordered" evidence="1">
    <location>
        <begin position="194"/>
        <end position="214"/>
    </location>
</feature>
<reference evidence="2 3" key="1">
    <citation type="journal article" date="2018" name="PLoS Genet.">
        <title>Population sequencing reveals clonal diversity and ancestral inbreeding in the grapevine cultivar Chardonnay.</title>
        <authorList>
            <person name="Roach M.J."/>
            <person name="Johnson D.L."/>
            <person name="Bohlmann J."/>
            <person name="van Vuuren H.J."/>
            <person name="Jones S.J."/>
            <person name="Pretorius I.S."/>
            <person name="Schmidt S.A."/>
            <person name="Borneman A.R."/>
        </authorList>
    </citation>
    <scope>NUCLEOTIDE SEQUENCE [LARGE SCALE GENOMIC DNA]</scope>
    <source>
        <strain evidence="3">cv. Chardonnay</strain>
        <tissue evidence="2">Leaf</tissue>
    </source>
</reference>
<proteinExistence type="predicted"/>
<gene>
    <name evidence="2" type="ORF">CK203_021923</name>
</gene>
<evidence type="ECO:0000313" key="2">
    <source>
        <dbReference type="EMBL" id="RVX07845.1"/>
    </source>
</evidence>